<keyword evidence="6" id="KW-0441">Lipid A biosynthesis</keyword>
<dbReference type="EMBL" id="QMKK01000022">
    <property type="protein sequence ID" value="RAX42344.1"/>
    <property type="molecule type" value="Genomic_DNA"/>
</dbReference>
<dbReference type="GO" id="GO:0009245">
    <property type="term" value="P:lipid A biosynthetic process"/>
    <property type="evidence" value="ECO:0007669"/>
    <property type="project" value="UniProtKB-UniRule"/>
</dbReference>
<reference evidence="12 13" key="1">
    <citation type="submission" date="2018-06" db="EMBL/GenBank/DDBJ databases">
        <title>Whole Genome Sequence of an efficient microsymbiont, Rhizobium tropici.</title>
        <authorList>
            <person name="Srinivasan R."/>
            <person name="Singh H.V."/>
            <person name="Srivastava R."/>
            <person name="Kumari B."/>
            <person name="Radhakrishna A."/>
        </authorList>
    </citation>
    <scope>NUCLEOTIDE SEQUENCE [LARGE SCALE GENOMIC DNA]</scope>
    <source>
        <strain evidence="12 13">IGFRI Rhizo-19</strain>
    </source>
</reference>
<evidence type="ECO:0000256" key="3">
    <source>
        <dbReference type="ARBA" id="ARBA00012687"/>
    </source>
</evidence>
<sequence>MSGAPLKLAVVAGEVSGDLLGGDLVAALKRRYDGPIELIGVGGEALEAQGLRSLFDYSELSIMGFIQVIKRLPKLIARIRQTAEAIIAAKPDVLVIIDSPDFTHRVAKKVRKALPGLPIVDYVCPSVWAWKEYRAQKMLAYVDHVLAVLPFEPAAMQRLGGPATTYVGHRLTVDADLLETRRLRALRGLASADTQKTILLLPGSRASEIRQLLPVFERATEELSRRNDNVRFLLPTVPRQEALVRALVGNWQVKPDIVVGQDAKWSAFAKADAAMAASGTVILELGLAGVPVVSTYKTEWLAKFVLSRIKIWTAALPNLIADYAVLPELINDVLRPGMLVRYMERLANDTPERAAMLAGYDLVWERMQTQEPPGDKAAQIVLDMLAHKKTGHL</sequence>
<dbReference type="PANTHER" id="PTHR30372">
    <property type="entry name" value="LIPID-A-DISACCHARIDE SYNTHASE"/>
    <property type="match status" value="1"/>
</dbReference>
<keyword evidence="8 12" id="KW-0808">Transferase</keyword>
<keyword evidence="5" id="KW-0444">Lipid biosynthesis</keyword>
<dbReference type="Proteomes" id="UP000251205">
    <property type="component" value="Unassembled WGS sequence"/>
</dbReference>
<dbReference type="GO" id="GO:0005543">
    <property type="term" value="F:phospholipid binding"/>
    <property type="evidence" value="ECO:0007669"/>
    <property type="project" value="TreeGrafter"/>
</dbReference>
<evidence type="ECO:0000256" key="10">
    <source>
        <dbReference type="ARBA" id="ARBA00048975"/>
    </source>
</evidence>
<dbReference type="AlphaFoldDB" id="A0A329YJ66"/>
<protein>
    <recommendedName>
        <fullName evidence="4 11">Lipid-A-disaccharide synthase</fullName>
        <ecNumber evidence="3 11">2.4.1.182</ecNumber>
    </recommendedName>
</protein>
<dbReference type="PANTHER" id="PTHR30372:SF4">
    <property type="entry name" value="LIPID-A-DISACCHARIDE SYNTHASE, MITOCHONDRIAL-RELATED"/>
    <property type="match status" value="1"/>
</dbReference>
<evidence type="ECO:0000256" key="5">
    <source>
        <dbReference type="ARBA" id="ARBA00022516"/>
    </source>
</evidence>
<accession>A0A329YJ66</accession>
<dbReference type="OrthoDB" id="9801642at2"/>
<keyword evidence="7 12" id="KW-0328">Glycosyltransferase</keyword>
<dbReference type="SUPFAM" id="SSF53756">
    <property type="entry name" value="UDP-Glycosyltransferase/glycogen phosphorylase"/>
    <property type="match status" value="1"/>
</dbReference>
<evidence type="ECO:0000256" key="7">
    <source>
        <dbReference type="ARBA" id="ARBA00022676"/>
    </source>
</evidence>
<evidence type="ECO:0000256" key="4">
    <source>
        <dbReference type="ARBA" id="ARBA00020902"/>
    </source>
</evidence>
<organism evidence="12 13">
    <name type="scientific">Rhizobium tropici</name>
    <dbReference type="NCBI Taxonomy" id="398"/>
    <lineage>
        <taxon>Bacteria</taxon>
        <taxon>Pseudomonadati</taxon>
        <taxon>Pseudomonadota</taxon>
        <taxon>Alphaproteobacteria</taxon>
        <taxon>Hyphomicrobiales</taxon>
        <taxon>Rhizobiaceae</taxon>
        <taxon>Rhizobium/Agrobacterium group</taxon>
        <taxon>Rhizobium</taxon>
    </lineage>
</organism>
<comment type="function">
    <text evidence="1">Condensation of UDP-2,3-diacylglucosamine and 2,3-diacylglucosamine-1-phosphate to form lipid A disaccharide, a precursor of lipid A, a phosphorylated glycolipid that anchors the lipopolysaccharide to the outer membrane of the cell.</text>
</comment>
<comment type="catalytic activity">
    <reaction evidence="10">
        <text>a lipid X + a UDP-2-N,3-O-bis[(3R)-3-hydroxyacyl]-alpha-D-glucosamine = a lipid A disaccharide + UDP + H(+)</text>
        <dbReference type="Rhea" id="RHEA:67828"/>
        <dbReference type="ChEBI" id="CHEBI:15378"/>
        <dbReference type="ChEBI" id="CHEBI:58223"/>
        <dbReference type="ChEBI" id="CHEBI:137748"/>
        <dbReference type="ChEBI" id="CHEBI:176338"/>
        <dbReference type="ChEBI" id="CHEBI:176343"/>
        <dbReference type="EC" id="2.4.1.182"/>
    </reaction>
</comment>
<dbReference type="GO" id="GO:0016020">
    <property type="term" value="C:membrane"/>
    <property type="evidence" value="ECO:0007669"/>
    <property type="project" value="GOC"/>
</dbReference>
<evidence type="ECO:0000256" key="8">
    <source>
        <dbReference type="ARBA" id="ARBA00022679"/>
    </source>
</evidence>
<keyword evidence="9" id="KW-0443">Lipid metabolism</keyword>
<evidence type="ECO:0000313" key="13">
    <source>
        <dbReference type="Proteomes" id="UP000251205"/>
    </source>
</evidence>
<comment type="similarity">
    <text evidence="2">Belongs to the LpxB family.</text>
</comment>
<name>A0A329YJ66_RHITR</name>
<evidence type="ECO:0000256" key="9">
    <source>
        <dbReference type="ARBA" id="ARBA00023098"/>
    </source>
</evidence>
<dbReference type="NCBIfam" id="TIGR00215">
    <property type="entry name" value="lpxB"/>
    <property type="match status" value="1"/>
</dbReference>
<evidence type="ECO:0000256" key="2">
    <source>
        <dbReference type="ARBA" id="ARBA00007868"/>
    </source>
</evidence>
<evidence type="ECO:0000313" key="12">
    <source>
        <dbReference type="EMBL" id="RAX42344.1"/>
    </source>
</evidence>
<proteinExistence type="inferred from homology"/>
<comment type="caution">
    <text evidence="12">The sequence shown here is derived from an EMBL/GenBank/DDBJ whole genome shotgun (WGS) entry which is preliminary data.</text>
</comment>
<gene>
    <name evidence="12" type="ORF">DQ393_05750</name>
</gene>
<evidence type="ECO:0000256" key="1">
    <source>
        <dbReference type="ARBA" id="ARBA00002056"/>
    </source>
</evidence>
<dbReference type="EC" id="2.4.1.182" evidence="3 11"/>
<dbReference type="InterPro" id="IPR003835">
    <property type="entry name" value="Glyco_trans_19"/>
</dbReference>
<dbReference type="Pfam" id="PF02684">
    <property type="entry name" value="LpxB"/>
    <property type="match status" value="1"/>
</dbReference>
<evidence type="ECO:0000256" key="6">
    <source>
        <dbReference type="ARBA" id="ARBA00022556"/>
    </source>
</evidence>
<evidence type="ECO:0000256" key="11">
    <source>
        <dbReference type="NCBIfam" id="TIGR00215"/>
    </source>
</evidence>
<dbReference type="GO" id="GO:0008915">
    <property type="term" value="F:lipid-A-disaccharide synthase activity"/>
    <property type="evidence" value="ECO:0007669"/>
    <property type="project" value="UniProtKB-UniRule"/>
</dbReference>
<dbReference type="RefSeq" id="WP_112340834.1">
    <property type="nucleotide sequence ID" value="NZ_QMKK01000022.1"/>
</dbReference>